<feature type="transmembrane region" description="Helical" evidence="5">
    <location>
        <begin position="300"/>
        <end position="321"/>
    </location>
</feature>
<feature type="transmembrane region" description="Helical" evidence="5">
    <location>
        <begin position="267"/>
        <end position="288"/>
    </location>
</feature>
<keyword evidence="2 5" id="KW-0812">Transmembrane</keyword>
<gene>
    <name evidence="7" type="ORF">BJ976_000279</name>
</gene>
<sequence length="425" mass="41979">MTPPASPSVRPAPAGEPRAPGTALLLVLLAAMGVGPLFNYGVSMSSTVVIDRLGVTSGQLGTVLTVVFASAAMTSVGLGRAADRLSSRVQMSIIFGGSAAALTVGAVASTLGALYAAAVLAGVTQAISNPTTNRIIRTAVPADRRIGWIGVKQSGVQVSQLVAGLFFPAAALALGWTAASLAAAGLAAVLWAAAVAAAPPLPGSSGARAAARDAAARGGVDRAGSTRAPLPPTVWFFAAIAFLTGLGMQATNTYLPLFAVESLGLSLVAGGAAAAASGVIGVFSRIWWGRRMSAGHRPTTLLAGIAVGALAGVGVFLAADLAHVPALLWAGAAVHGLTVLGANVVINAGLMDAVPAEHLGRATGVNAMGMYAGFACGPLVMGLLRDATGDFRLGFAAVGAGYALALVAVLLLRRHTDRAAAGSTG</sequence>
<feature type="transmembrane region" description="Helical" evidence="5">
    <location>
        <begin position="327"/>
        <end position="350"/>
    </location>
</feature>
<name>A0A7W7PAE0_9MICC</name>
<dbReference type="PANTHER" id="PTHR23527">
    <property type="entry name" value="BLL3282 PROTEIN"/>
    <property type="match status" value="1"/>
</dbReference>
<keyword evidence="8" id="KW-1185">Reference proteome</keyword>
<protein>
    <submittedName>
        <fullName evidence="7">MFS family permease</fullName>
    </submittedName>
</protein>
<dbReference type="EMBL" id="JACHMC010000001">
    <property type="protein sequence ID" value="MBB4881928.1"/>
    <property type="molecule type" value="Genomic_DNA"/>
</dbReference>
<feature type="transmembrane region" description="Helical" evidence="5">
    <location>
        <begin position="93"/>
        <end position="118"/>
    </location>
</feature>
<dbReference type="Gene3D" id="1.20.1250.20">
    <property type="entry name" value="MFS general substrate transporter like domains"/>
    <property type="match status" value="2"/>
</dbReference>
<accession>A0A7W7PAE0</accession>
<feature type="transmembrane region" description="Helical" evidence="5">
    <location>
        <begin position="234"/>
        <end position="255"/>
    </location>
</feature>
<dbReference type="GO" id="GO:0022857">
    <property type="term" value="F:transmembrane transporter activity"/>
    <property type="evidence" value="ECO:0007669"/>
    <property type="project" value="InterPro"/>
</dbReference>
<feature type="transmembrane region" description="Helical" evidence="5">
    <location>
        <begin position="393"/>
        <end position="412"/>
    </location>
</feature>
<evidence type="ECO:0000256" key="5">
    <source>
        <dbReference type="SAM" id="Phobius"/>
    </source>
</evidence>
<evidence type="ECO:0000313" key="7">
    <source>
        <dbReference type="EMBL" id="MBB4881928.1"/>
    </source>
</evidence>
<feature type="transmembrane region" description="Helical" evidence="5">
    <location>
        <begin position="362"/>
        <end position="381"/>
    </location>
</feature>
<dbReference type="Pfam" id="PF07690">
    <property type="entry name" value="MFS_1"/>
    <property type="match status" value="1"/>
</dbReference>
<feature type="transmembrane region" description="Helical" evidence="5">
    <location>
        <begin position="21"/>
        <end position="40"/>
    </location>
</feature>
<dbReference type="InterPro" id="IPR020846">
    <property type="entry name" value="MFS_dom"/>
</dbReference>
<dbReference type="InterPro" id="IPR036259">
    <property type="entry name" value="MFS_trans_sf"/>
</dbReference>
<feature type="transmembrane region" description="Helical" evidence="5">
    <location>
        <begin position="165"/>
        <end position="198"/>
    </location>
</feature>
<keyword evidence="4 5" id="KW-0472">Membrane</keyword>
<dbReference type="PROSITE" id="PS50850">
    <property type="entry name" value="MFS"/>
    <property type="match status" value="1"/>
</dbReference>
<comment type="subcellular location">
    <subcellularLocation>
        <location evidence="1">Cell membrane</location>
        <topology evidence="1">Multi-pass membrane protein</topology>
    </subcellularLocation>
</comment>
<dbReference type="RefSeq" id="WP_229667276.1">
    <property type="nucleotide sequence ID" value="NZ_BMLA01000003.1"/>
</dbReference>
<organism evidence="7 8">
    <name type="scientific">Micrococcus flavus</name>
    <dbReference type="NCBI Taxonomy" id="384602"/>
    <lineage>
        <taxon>Bacteria</taxon>
        <taxon>Bacillati</taxon>
        <taxon>Actinomycetota</taxon>
        <taxon>Actinomycetes</taxon>
        <taxon>Micrococcales</taxon>
        <taxon>Micrococcaceae</taxon>
        <taxon>Micrococcus</taxon>
    </lineage>
</organism>
<comment type="caution">
    <text evidence="7">The sequence shown here is derived from an EMBL/GenBank/DDBJ whole genome shotgun (WGS) entry which is preliminary data.</text>
</comment>
<dbReference type="SUPFAM" id="SSF103473">
    <property type="entry name" value="MFS general substrate transporter"/>
    <property type="match status" value="1"/>
</dbReference>
<reference evidence="7 8" key="1">
    <citation type="submission" date="2020-08" db="EMBL/GenBank/DDBJ databases">
        <title>Sequencing the genomes of 1000 actinobacteria strains.</title>
        <authorList>
            <person name="Klenk H.-P."/>
        </authorList>
    </citation>
    <scope>NUCLEOTIDE SEQUENCE [LARGE SCALE GENOMIC DNA]</scope>
    <source>
        <strain evidence="7 8">DSM 19079</strain>
    </source>
</reference>
<evidence type="ECO:0000256" key="3">
    <source>
        <dbReference type="ARBA" id="ARBA00022989"/>
    </source>
</evidence>
<feature type="transmembrane region" description="Helical" evidence="5">
    <location>
        <begin position="60"/>
        <end position="81"/>
    </location>
</feature>
<proteinExistence type="predicted"/>
<evidence type="ECO:0000259" key="6">
    <source>
        <dbReference type="PROSITE" id="PS50850"/>
    </source>
</evidence>
<dbReference type="Proteomes" id="UP000560081">
    <property type="component" value="Unassembled WGS sequence"/>
</dbReference>
<dbReference type="PANTHER" id="PTHR23527:SF1">
    <property type="entry name" value="BLL3282 PROTEIN"/>
    <property type="match status" value="1"/>
</dbReference>
<dbReference type="InterPro" id="IPR011701">
    <property type="entry name" value="MFS"/>
</dbReference>
<evidence type="ECO:0000313" key="8">
    <source>
        <dbReference type="Proteomes" id="UP000560081"/>
    </source>
</evidence>
<evidence type="ECO:0000256" key="4">
    <source>
        <dbReference type="ARBA" id="ARBA00023136"/>
    </source>
</evidence>
<dbReference type="InterPro" id="IPR052952">
    <property type="entry name" value="MFS-Transporter"/>
</dbReference>
<evidence type="ECO:0000256" key="1">
    <source>
        <dbReference type="ARBA" id="ARBA00004651"/>
    </source>
</evidence>
<dbReference type="AlphaFoldDB" id="A0A7W7PAE0"/>
<keyword evidence="3 5" id="KW-1133">Transmembrane helix</keyword>
<evidence type="ECO:0000256" key="2">
    <source>
        <dbReference type="ARBA" id="ARBA00022692"/>
    </source>
</evidence>
<feature type="domain" description="Major facilitator superfamily (MFS) profile" evidence="6">
    <location>
        <begin position="19"/>
        <end position="417"/>
    </location>
</feature>
<dbReference type="GO" id="GO:0005886">
    <property type="term" value="C:plasma membrane"/>
    <property type="evidence" value="ECO:0007669"/>
    <property type="project" value="UniProtKB-SubCell"/>
</dbReference>